<accession>A0A8J3MV50</accession>
<sequence>MERVRFFQDLFEHTLRRLGYLALPEDDPSDNMKEVYHALFSTAFHGSVILSLLLTENGGDIVLGRGDIPWEWALATRRGSTLEHDLPPDAARWMQLLAIEHVPREALVSFQRQMKAIHPWGLKDASLDAEVRDGMSARGLLAYGQRVHRFDLQTGGSMEPEQMGFFLAMIELAAEHLMEKELLSAVRRYLPAR</sequence>
<reference evidence="1" key="1">
    <citation type="submission" date="2020-10" db="EMBL/GenBank/DDBJ databases">
        <title>Taxonomic study of unclassified bacteria belonging to the class Ktedonobacteria.</title>
        <authorList>
            <person name="Yabe S."/>
            <person name="Wang C.M."/>
            <person name="Zheng Y."/>
            <person name="Sakai Y."/>
            <person name="Cavaletti L."/>
            <person name="Monciardini P."/>
            <person name="Donadio S."/>
        </authorList>
    </citation>
    <scope>NUCLEOTIDE SEQUENCE</scope>
    <source>
        <strain evidence="1">SOSP1-1</strain>
    </source>
</reference>
<dbReference type="RefSeq" id="WP_220199061.1">
    <property type="nucleotide sequence ID" value="NZ_BNJF01000007.1"/>
</dbReference>
<organism evidence="1 2">
    <name type="scientific">Ktedonospora formicarum</name>
    <dbReference type="NCBI Taxonomy" id="2778364"/>
    <lineage>
        <taxon>Bacteria</taxon>
        <taxon>Bacillati</taxon>
        <taxon>Chloroflexota</taxon>
        <taxon>Ktedonobacteria</taxon>
        <taxon>Ktedonobacterales</taxon>
        <taxon>Ktedonobacteraceae</taxon>
        <taxon>Ktedonospora</taxon>
    </lineage>
</organism>
<name>A0A8J3MV50_9CHLR</name>
<keyword evidence="2" id="KW-1185">Reference proteome</keyword>
<dbReference type="AlphaFoldDB" id="A0A8J3MV50"/>
<evidence type="ECO:0000313" key="1">
    <source>
        <dbReference type="EMBL" id="GHO49992.1"/>
    </source>
</evidence>
<protein>
    <submittedName>
        <fullName evidence="1">Uncharacterized protein</fullName>
    </submittedName>
</protein>
<evidence type="ECO:0000313" key="2">
    <source>
        <dbReference type="Proteomes" id="UP000612362"/>
    </source>
</evidence>
<gene>
    <name evidence="1" type="ORF">KSX_81550</name>
</gene>
<dbReference type="Proteomes" id="UP000612362">
    <property type="component" value="Unassembled WGS sequence"/>
</dbReference>
<comment type="caution">
    <text evidence="1">The sequence shown here is derived from an EMBL/GenBank/DDBJ whole genome shotgun (WGS) entry which is preliminary data.</text>
</comment>
<proteinExistence type="predicted"/>
<dbReference type="EMBL" id="BNJF01000007">
    <property type="protein sequence ID" value="GHO49992.1"/>
    <property type="molecule type" value="Genomic_DNA"/>
</dbReference>